<evidence type="ECO:0000313" key="12">
    <source>
        <dbReference type="EMBL" id="HGY56652.1"/>
    </source>
</evidence>
<comment type="catalytic activity">
    <reaction evidence="8 10">
        <text>deamido-NAD(+) + NH4(+) + ATP = AMP + diphosphate + NAD(+) + H(+)</text>
        <dbReference type="Rhea" id="RHEA:21188"/>
        <dbReference type="ChEBI" id="CHEBI:15378"/>
        <dbReference type="ChEBI" id="CHEBI:28938"/>
        <dbReference type="ChEBI" id="CHEBI:30616"/>
        <dbReference type="ChEBI" id="CHEBI:33019"/>
        <dbReference type="ChEBI" id="CHEBI:57540"/>
        <dbReference type="ChEBI" id="CHEBI:58437"/>
        <dbReference type="ChEBI" id="CHEBI:456215"/>
        <dbReference type="EC" id="6.3.1.5"/>
    </reaction>
</comment>
<feature type="binding site" description="in other chain" evidence="8">
    <location>
        <position position="176"/>
    </location>
    <ligand>
        <name>deamido-NAD(+)</name>
        <dbReference type="ChEBI" id="CHEBI:58437"/>
        <note>ligand shared between two neighboring subunits</note>
    </ligand>
</feature>
<name>A0A7V4U3F6_CALAY</name>
<dbReference type="InterPro" id="IPR022926">
    <property type="entry name" value="NH(3)-dep_NAD(+)_synth"/>
</dbReference>
<feature type="binding site" evidence="8">
    <location>
        <position position="247"/>
    </location>
    <ligand>
        <name>ATP</name>
        <dbReference type="ChEBI" id="CHEBI:30616"/>
    </ligand>
</feature>
<dbReference type="Proteomes" id="UP000885779">
    <property type="component" value="Unassembled WGS sequence"/>
</dbReference>
<dbReference type="GO" id="GO:0005737">
    <property type="term" value="C:cytoplasm"/>
    <property type="evidence" value="ECO:0007669"/>
    <property type="project" value="InterPro"/>
</dbReference>
<gene>
    <name evidence="8 12" type="primary">nadE</name>
    <name evidence="12" type="ORF">ENK44_13160</name>
</gene>
<keyword evidence="4 8" id="KW-0547">Nucleotide-binding</keyword>
<accession>A0A7V4U3F6</accession>
<feature type="binding site" evidence="8">
    <location>
        <position position="45"/>
    </location>
    <ligand>
        <name>Mg(2+)</name>
        <dbReference type="ChEBI" id="CHEBI:18420"/>
    </ligand>
</feature>
<dbReference type="InterPro" id="IPR014729">
    <property type="entry name" value="Rossmann-like_a/b/a_fold"/>
</dbReference>
<comment type="function">
    <text evidence="8">Catalyzes the ATP-dependent amidation of deamido-NAD to form NAD. Uses ammonia as a nitrogen source.</text>
</comment>
<dbReference type="CDD" id="cd00553">
    <property type="entry name" value="NAD_synthase"/>
    <property type="match status" value="1"/>
</dbReference>
<proteinExistence type="inferred from homology"/>
<dbReference type="Gene3D" id="3.40.50.620">
    <property type="entry name" value="HUPs"/>
    <property type="match status" value="1"/>
</dbReference>
<dbReference type="EC" id="6.3.1.5" evidence="8 10"/>
<evidence type="ECO:0000256" key="10">
    <source>
        <dbReference type="RuleBase" id="RU003812"/>
    </source>
</evidence>
<keyword evidence="3 8" id="KW-0479">Metal-binding</keyword>
<dbReference type="NCBIfam" id="NF002048">
    <property type="entry name" value="PRK00876.1"/>
    <property type="match status" value="1"/>
</dbReference>
<sequence length="318" mass="35966">MAYTKDSILLDPAEETERIVTKLKSDVVQKLKKRGAVVGISGGIDSSIVLALCARAFGPKKVLGVMMPEQDSNPESRELATKLAEKFGVDYVVEDMTAAVEGFGCYRRRDEAIKNVFPEFDSSYKAKIVLPTNILEKDTLNVFQLTIIAPNGEEKTKRLPLKEYLQIVAASNFKQRSRMSMLYYHAERLNWAVIGTGNKNEHEQGFFVKYGDGGADVKPIAHLFKTQVFQLAEYLGVPEEIQGRTPTTDTYSAEQTQEEFFFRLPFETLDRIWYGWEQNVTPAEIAAALDLKPEQVENVIHDIKRKIAATEYLRMNPL</sequence>
<feature type="binding site" evidence="8">
    <location>
        <begin position="39"/>
        <end position="46"/>
    </location>
    <ligand>
        <name>ATP</name>
        <dbReference type="ChEBI" id="CHEBI:30616"/>
    </ligand>
</feature>
<keyword evidence="7 8" id="KW-0520">NAD</keyword>
<dbReference type="GO" id="GO:0009435">
    <property type="term" value="P:NAD+ biosynthetic process"/>
    <property type="evidence" value="ECO:0007669"/>
    <property type="project" value="UniProtKB-UniRule"/>
</dbReference>
<dbReference type="EMBL" id="DRQG01000120">
    <property type="protein sequence ID" value="HGY56652.1"/>
    <property type="molecule type" value="Genomic_DNA"/>
</dbReference>
<keyword evidence="5 8" id="KW-0067">ATP-binding</keyword>
<keyword evidence="2 8" id="KW-0436">Ligase</keyword>
<evidence type="ECO:0000256" key="3">
    <source>
        <dbReference type="ARBA" id="ARBA00022723"/>
    </source>
</evidence>
<dbReference type="GO" id="GO:0008795">
    <property type="term" value="F:NAD+ synthase activity"/>
    <property type="evidence" value="ECO:0007669"/>
    <property type="project" value="UniProtKB-UniRule"/>
</dbReference>
<comment type="caution">
    <text evidence="12">The sequence shown here is derived from an EMBL/GenBank/DDBJ whole genome shotgun (WGS) entry which is preliminary data.</text>
</comment>
<dbReference type="GO" id="GO:0004359">
    <property type="term" value="F:glutaminase activity"/>
    <property type="evidence" value="ECO:0007669"/>
    <property type="project" value="InterPro"/>
</dbReference>
<dbReference type="UniPathway" id="UPA00253">
    <property type="reaction ID" value="UER00333"/>
</dbReference>
<feature type="domain" description="NAD/GMP synthase" evidence="11">
    <location>
        <begin position="166"/>
        <end position="305"/>
    </location>
</feature>
<comment type="subunit">
    <text evidence="8">Homodimer.</text>
</comment>
<dbReference type="GO" id="GO:0005524">
    <property type="term" value="F:ATP binding"/>
    <property type="evidence" value="ECO:0007669"/>
    <property type="project" value="UniProtKB-UniRule"/>
</dbReference>
<evidence type="ECO:0000256" key="4">
    <source>
        <dbReference type="ARBA" id="ARBA00022741"/>
    </source>
</evidence>
<dbReference type="Pfam" id="PF02540">
    <property type="entry name" value="NAD_synthase"/>
    <property type="match status" value="2"/>
</dbReference>
<dbReference type="AlphaFoldDB" id="A0A7V4U3F6"/>
<organism evidence="12">
    <name type="scientific">Caldithrix abyssi</name>
    <dbReference type="NCBI Taxonomy" id="187145"/>
    <lineage>
        <taxon>Bacteria</taxon>
        <taxon>Pseudomonadati</taxon>
        <taxon>Calditrichota</taxon>
        <taxon>Calditrichia</taxon>
        <taxon>Calditrichales</taxon>
        <taxon>Calditrichaceae</taxon>
        <taxon>Caldithrix</taxon>
    </lineage>
</organism>
<evidence type="ECO:0000256" key="6">
    <source>
        <dbReference type="ARBA" id="ARBA00022842"/>
    </source>
</evidence>
<reference evidence="12" key="1">
    <citation type="journal article" date="2020" name="mSystems">
        <title>Genome- and Community-Level Interaction Insights into Carbon Utilization and Element Cycling Functions of Hydrothermarchaeota in Hydrothermal Sediment.</title>
        <authorList>
            <person name="Zhou Z."/>
            <person name="Liu Y."/>
            <person name="Xu W."/>
            <person name="Pan J."/>
            <person name="Luo Z.H."/>
            <person name="Li M."/>
        </authorList>
    </citation>
    <scope>NUCLEOTIDE SEQUENCE [LARGE SCALE GENOMIC DNA]</scope>
    <source>
        <strain evidence="12">HyVt-577</strain>
    </source>
</reference>
<keyword evidence="6 8" id="KW-0460">Magnesium</keyword>
<evidence type="ECO:0000256" key="1">
    <source>
        <dbReference type="ARBA" id="ARBA00005859"/>
    </source>
</evidence>
<dbReference type="GO" id="GO:0046872">
    <property type="term" value="F:metal ion binding"/>
    <property type="evidence" value="ECO:0007669"/>
    <property type="project" value="UniProtKB-KW"/>
</dbReference>
<protein>
    <recommendedName>
        <fullName evidence="8 10">NH(3)-dependent NAD(+) synthetase</fullName>
        <ecNumber evidence="8 10">6.3.1.5</ecNumber>
    </recommendedName>
</protein>
<dbReference type="NCBIfam" id="TIGR00552">
    <property type="entry name" value="nadE"/>
    <property type="match status" value="1"/>
</dbReference>
<evidence type="ECO:0000256" key="8">
    <source>
        <dbReference type="HAMAP-Rule" id="MF_00193"/>
    </source>
</evidence>
<evidence type="ECO:0000256" key="9">
    <source>
        <dbReference type="RuleBase" id="RU003811"/>
    </source>
</evidence>
<comment type="similarity">
    <text evidence="1 8 9">Belongs to the NAD synthetase family.</text>
</comment>
<comment type="caution">
    <text evidence="8">Lacks conserved residue(s) required for the propagation of feature annotation.</text>
</comment>
<evidence type="ECO:0000256" key="5">
    <source>
        <dbReference type="ARBA" id="ARBA00022840"/>
    </source>
</evidence>
<dbReference type="InterPro" id="IPR022310">
    <property type="entry name" value="NAD/GMP_synthase"/>
</dbReference>
<dbReference type="InterPro" id="IPR003694">
    <property type="entry name" value="NAD_synthase"/>
</dbReference>
<evidence type="ECO:0000259" key="11">
    <source>
        <dbReference type="Pfam" id="PF02540"/>
    </source>
</evidence>
<feature type="binding site" evidence="8">
    <location>
        <position position="196"/>
    </location>
    <ligand>
        <name>ATP</name>
        <dbReference type="ChEBI" id="CHEBI:30616"/>
    </ligand>
</feature>
<feature type="binding site" evidence="8">
    <location>
        <position position="216"/>
    </location>
    <ligand>
        <name>deamido-NAD(+)</name>
        <dbReference type="ChEBI" id="CHEBI:58437"/>
        <note>ligand shared between two neighboring subunits</note>
    </ligand>
</feature>
<feature type="binding site" description="in other chain" evidence="8">
    <location>
        <position position="209"/>
    </location>
    <ligand>
        <name>deamido-NAD(+)</name>
        <dbReference type="ChEBI" id="CHEBI:58437"/>
        <note>ligand shared between two neighboring subunits</note>
    </ligand>
</feature>
<dbReference type="GO" id="GO:0003952">
    <property type="term" value="F:NAD+ synthase (glutamine-hydrolyzing) activity"/>
    <property type="evidence" value="ECO:0007669"/>
    <property type="project" value="InterPro"/>
</dbReference>
<feature type="binding site" evidence="8">
    <location>
        <position position="201"/>
    </location>
    <ligand>
        <name>Mg(2+)</name>
        <dbReference type="ChEBI" id="CHEBI:18420"/>
    </ligand>
</feature>
<dbReference type="SUPFAM" id="SSF52402">
    <property type="entry name" value="Adenine nucleotide alpha hydrolases-like"/>
    <property type="match status" value="1"/>
</dbReference>
<evidence type="ECO:0000256" key="2">
    <source>
        <dbReference type="ARBA" id="ARBA00022598"/>
    </source>
</evidence>
<feature type="binding site" evidence="8">
    <location>
        <position position="225"/>
    </location>
    <ligand>
        <name>ATP</name>
        <dbReference type="ChEBI" id="CHEBI:30616"/>
    </ligand>
</feature>
<comment type="pathway">
    <text evidence="8">Cofactor biosynthesis; NAD(+) biosynthesis; NAD(+) from deamido-NAD(+) (ammonia route): step 1/1.</text>
</comment>
<dbReference type="PANTHER" id="PTHR23090:SF9">
    <property type="entry name" value="GLUTAMINE-DEPENDENT NAD(+) SYNTHETASE"/>
    <property type="match status" value="1"/>
</dbReference>
<feature type="domain" description="NAD/GMP synthase" evidence="11">
    <location>
        <begin position="18"/>
        <end position="103"/>
    </location>
</feature>
<dbReference type="HAMAP" id="MF_00193">
    <property type="entry name" value="NadE_ammonia_dep"/>
    <property type="match status" value="1"/>
</dbReference>
<dbReference type="PANTHER" id="PTHR23090">
    <property type="entry name" value="NH 3 /GLUTAMINE-DEPENDENT NAD + SYNTHETASE"/>
    <property type="match status" value="1"/>
</dbReference>
<evidence type="ECO:0000256" key="7">
    <source>
        <dbReference type="ARBA" id="ARBA00023027"/>
    </source>
</evidence>